<dbReference type="Gene3D" id="2.60.120.200">
    <property type="match status" value="2"/>
</dbReference>
<reference evidence="4 5" key="1">
    <citation type="journal article" date="2012" name="Stand. Genomic Sci.">
        <title>Genome sequence of the orange-pigmented seawater bacterium Owenweeksia hongkongensis type strain (UST20020801(T)).</title>
        <authorList>
            <person name="Riedel T."/>
            <person name="Held B."/>
            <person name="Nolan M."/>
            <person name="Lucas S."/>
            <person name="Lapidus A."/>
            <person name="Tice H."/>
            <person name="Del Rio T.G."/>
            <person name="Cheng J.F."/>
            <person name="Han C."/>
            <person name="Tapia R."/>
            <person name="Goodwin L.A."/>
            <person name="Pitluck S."/>
            <person name="Liolios K."/>
            <person name="Mavromatis K."/>
            <person name="Pagani I."/>
            <person name="Ivanova N."/>
            <person name="Mikhailova N."/>
            <person name="Pati A."/>
            <person name="Chen A."/>
            <person name="Palaniappan K."/>
            <person name="Rohde M."/>
            <person name="Tindall B.J."/>
            <person name="Detter J.C."/>
            <person name="Goker M."/>
            <person name="Woyke T."/>
            <person name="Bristow J."/>
            <person name="Eisen J.A."/>
            <person name="Markowitz V."/>
            <person name="Hugenholtz P."/>
            <person name="Klenk H.P."/>
            <person name="Kyrpides N.C."/>
        </authorList>
    </citation>
    <scope>NUCLEOTIDE SEQUENCE</scope>
    <source>
        <strain evidence="5">DSM 17368 / JCM 12287 / NRRL B-23963</strain>
    </source>
</reference>
<dbReference type="Proteomes" id="UP000005631">
    <property type="component" value="Chromosome"/>
</dbReference>
<dbReference type="Pfam" id="PF00629">
    <property type="entry name" value="MAM"/>
    <property type="match status" value="2"/>
</dbReference>
<accession>G8R3X7</accession>
<dbReference type="HOGENOM" id="CLU_246634_0_0_10"/>
<feature type="domain" description="MAM" evidence="3">
    <location>
        <begin position="377"/>
        <end position="585"/>
    </location>
</feature>
<evidence type="ECO:0000313" key="5">
    <source>
        <dbReference type="Proteomes" id="UP000005631"/>
    </source>
</evidence>
<feature type="domain" description="MAM" evidence="3">
    <location>
        <begin position="711"/>
        <end position="889"/>
    </location>
</feature>
<dbReference type="PANTHER" id="PTHR23282">
    <property type="entry name" value="APICAL ENDOSOMAL GLYCOPROTEIN PRECURSOR"/>
    <property type="match status" value="1"/>
</dbReference>
<feature type="signal peptide" evidence="2">
    <location>
        <begin position="1"/>
        <end position="19"/>
    </location>
</feature>
<dbReference type="InterPro" id="IPR000998">
    <property type="entry name" value="MAM_dom"/>
</dbReference>
<dbReference type="InterPro" id="IPR051560">
    <property type="entry name" value="MAM_domain-containing"/>
</dbReference>
<dbReference type="EMBL" id="CP003156">
    <property type="protein sequence ID" value="AEV32009.1"/>
    <property type="molecule type" value="Genomic_DNA"/>
</dbReference>
<sequence length="1638" mass="179905">MRKFLLLFSISLFAFAASAQKDTLYFNSFENIPTDSSDAQVTQGVSIAGTQGTPPKWAVIDTFGYNSNNSYHVKGKLAGHTVHMQTDTIDATGKPYISFSFWNIAKLYSTNQASLDYTIDGGQTWANIPLATTYQGASPNYQTLGYFNQVSYANLNDIWKGDPVNGDPYATPLPSWWQKETYDLSDVLSDIANNIGYDSIMIRFKVGFLFPININTTNYASGWFVDDILVTGAPCELNPPKINFAFSPQGVPGGPSCFAPNPEGGQTELVSTNYPVAARVTDAAKSYDTGVDSVYVVYKVNGGTLDTFGLDLINSTNGEYRGFFNSLAVGDNVDWYMMAYDKSCPPNETRMPDITYNGNGFYNFFIEKGLPGKCGAPSCNIAPDVIRTFPWTENFDGPNWVIGAGGNDKGTTPNIYWNRNYQGNSTPPNVFGWTVGAGGTPSQYTGPSADHTTGGPAGKYMYVETDGTIQGGAPALFTTPCIDLTNQTGCLGFEFYYHMFGSDIGELLVDIDTGQGIVSIPADRVTGYKILKDEQQNSSTAAWKRAVFSLNDFVGKYITVRFRVRPTGGSYPLKRGDLAIDDLSIFTPNPVDVEVLANPEPKNGYCDFAGQPVDIVIRNNGCDSLSSVPVRYKLSSSATVYQETATLSPALQLGDTATYTFTNLFPTIAPGSHQVTAWSAAVGDADNDNDTAMGDQLLYELPITTFPFIENFENGTVGTQNLGNNNWHFDDGLNTNFKWQVDEEMTTERATGPYSGYHFEGKYLYAESNGTSGGLSTFLRTLCLDLSTMGTGHNAVLDFYYHMYGADIDKLQIQVSEGDEPIDVWTTVSTINGAGQQSKELDNWKLHRVDLSSYSGSIKIRFAAIRKGAGNKTNLAIDKIMIYDRDANDAGGFAIINPGARGAVAGPSGTSDPQVSIANFGNTTLNTCTVNFRITPLCGNSAPTTYQYYYNGPSIAQGTVKTVDMSSAGVVYPIGEFEACVFVTSPNGSADNIAFNDTICRNIIGGNNRYDIAWFTDFDTCDYDDKGFSPQNSGFWQWEKGKPSLATSGLITDDRTGGGNAWVTNLEGDFLVGTKEWLRTPVYEEFDTVVNAKLNFYMNLNFGSNGGTGGTNYNVAATCYYFNQGWQILGENTIAANLGKNWYGGANGQPSINLLNGGPGWTGGTGDGTWIETEYPLNQFNLDSNAALTLRFEFTSDPGMQQSAARGGMGIDDFQIIIPEQNSVSPTKVTTLSPLPLPGFDQQLRISVKNTAEKVIDSFQVYVEVDNVPLGPIHWVQCGKLGKDQTYRWTYKYPWLGASVTSGPHNVCVYTSRPDNKPDQKPYDDTLCDNIPVMLELDFTATGQDEYCEDFESATTFQWLHKDAIDLFDKDECWEKGPPSQITAHSGANAWAVTDTFKDSHTGKFGYDNLEQAALFTPVFEVDSGIQYKLEFYHWMQSEKYHDGGNVEYSFDGGISWYPIGYRQKGVNTWYNTDFVTALDQIRGGWTDTTSGWQNAIQRIVFQDHGKVILRFRFGSDYDLTGKGWVIDDFCWTKDTSSAKPNVIIGEDEYQLPVEAIVGDMVPNPATDYSDLSFIFPTPQDVEIRVYNIVGQLMESRSASFGEGVNRVSFSTVDWSAGVYFVNFEYGGKLVTRKLVVK</sequence>
<evidence type="ECO:0000256" key="1">
    <source>
        <dbReference type="ARBA" id="ARBA00022729"/>
    </source>
</evidence>
<organism evidence="4 5">
    <name type="scientific">Owenweeksia hongkongensis (strain DSM 17368 / CIP 108786 / JCM 12287 / NRRL B-23963 / UST20020801)</name>
    <dbReference type="NCBI Taxonomy" id="926562"/>
    <lineage>
        <taxon>Bacteria</taxon>
        <taxon>Pseudomonadati</taxon>
        <taxon>Bacteroidota</taxon>
        <taxon>Flavobacteriia</taxon>
        <taxon>Flavobacteriales</taxon>
        <taxon>Owenweeksiaceae</taxon>
        <taxon>Owenweeksia</taxon>
    </lineage>
</organism>
<dbReference type="Pfam" id="PF18962">
    <property type="entry name" value="Por_Secre_tail"/>
    <property type="match status" value="1"/>
</dbReference>
<dbReference type="InterPro" id="IPR013320">
    <property type="entry name" value="ConA-like_dom_sf"/>
</dbReference>
<dbReference type="InterPro" id="IPR026444">
    <property type="entry name" value="Secre_tail"/>
</dbReference>
<protein>
    <submittedName>
        <fullName evidence="4">MAM domain protein</fullName>
    </submittedName>
</protein>
<evidence type="ECO:0000256" key="2">
    <source>
        <dbReference type="SAM" id="SignalP"/>
    </source>
</evidence>
<dbReference type="SMART" id="SM00137">
    <property type="entry name" value="MAM"/>
    <property type="match status" value="1"/>
</dbReference>
<dbReference type="GO" id="GO:0005975">
    <property type="term" value="P:carbohydrate metabolic process"/>
    <property type="evidence" value="ECO:0007669"/>
    <property type="project" value="UniProtKB-ARBA"/>
</dbReference>
<dbReference type="STRING" id="926562.Oweho_0999"/>
<proteinExistence type="predicted"/>
<dbReference type="eggNOG" id="COG4412">
    <property type="taxonomic scope" value="Bacteria"/>
</dbReference>
<dbReference type="GO" id="GO:0004553">
    <property type="term" value="F:hydrolase activity, hydrolyzing O-glycosyl compounds"/>
    <property type="evidence" value="ECO:0007669"/>
    <property type="project" value="UniProtKB-ARBA"/>
</dbReference>
<feature type="chain" id="PRO_5003515461" evidence="2">
    <location>
        <begin position="20"/>
        <end position="1638"/>
    </location>
</feature>
<dbReference type="NCBIfam" id="TIGR04183">
    <property type="entry name" value="Por_Secre_tail"/>
    <property type="match status" value="1"/>
</dbReference>
<evidence type="ECO:0000313" key="4">
    <source>
        <dbReference type="EMBL" id="AEV32009.1"/>
    </source>
</evidence>
<dbReference type="PROSITE" id="PS50060">
    <property type="entry name" value="MAM_2"/>
    <property type="match status" value="2"/>
</dbReference>
<name>G8R3X7_OWEHD</name>
<keyword evidence="1 2" id="KW-0732">Signal</keyword>
<dbReference type="CDD" id="cd06263">
    <property type="entry name" value="MAM"/>
    <property type="match status" value="1"/>
</dbReference>
<evidence type="ECO:0000259" key="3">
    <source>
        <dbReference type="PROSITE" id="PS50060"/>
    </source>
</evidence>
<dbReference type="GO" id="GO:0016020">
    <property type="term" value="C:membrane"/>
    <property type="evidence" value="ECO:0007669"/>
    <property type="project" value="InterPro"/>
</dbReference>
<dbReference type="PANTHER" id="PTHR23282:SF142">
    <property type="entry name" value="MAM DOMAIN-CONTAINING PROTEIN"/>
    <property type="match status" value="1"/>
</dbReference>
<dbReference type="KEGG" id="oho:Oweho_0999"/>
<dbReference type="SUPFAM" id="SSF49899">
    <property type="entry name" value="Concanavalin A-like lectins/glucanases"/>
    <property type="match status" value="2"/>
</dbReference>
<keyword evidence="5" id="KW-1185">Reference proteome</keyword>
<gene>
    <name evidence="4" type="ordered locus">Oweho_0999</name>
</gene>
<dbReference type="OrthoDB" id="9792152at2"/>
<dbReference type="RefSeq" id="WP_014201369.1">
    <property type="nucleotide sequence ID" value="NC_016599.1"/>
</dbReference>